<gene>
    <name evidence="1" type="ORF">SAMN05421820_106156</name>
</gene>
<evidence type="ECO:0000313" key="2">
    <source>
        <dbReference type="Proteomes" id="UP000183200"/>
    </source>
</evidence>
<protein>
    <submittedName>
        <fullName evidence="1">Uncharacterized protein</fullName>
    </submittedName>
</protein>
<dbReference type="EMBL" id="FNGY01000006">
    <property type="protein sequence ID" value="SDN09704.1"/>
    <property type="molecule type" value="Genomic_DNA"/>
</dbReference>
<dbReference type="AlphaFoldDB" id="A0A1G9YKQ6"/>
<sequence length="216" mass="25192">MTIIAKRKEKGLKISFTTFDLIYFIQVKRIASGLSQEELSFLIGRGHSFIEEREAFKSNKELWLGDVSVMSKIFDCRPAEFFRSVKGKVNEIRLLSRQMIKGDYIQYEVFGLREDNSIELLYMINEEDPLKKYTEHEQSVLLKLSQTEVAGLLSERYFEGVERSPFEIFRECRKRGGLLIKADFVAQVLNNYLIGPGPQVLRKYKHKDRGFVYQGL</sequence>
<name>A0A1G9YKQ6_9SPHI</name>
<reference evidence="2" key="1">
    <citation type="submission" date="2016-10" db="EMBL/GenBank/DDBJ databases">
        <authorList>
            <person name="Varghese N."/>
            <person name="Submissions S."/>
        </authorList>
    </citation>
    <scope>NUCLEOTIDE SEQUENCE [LARGE SCALE GENOMIC DNA]</scope>
    <source>
        <strain evidence="2">DSM 19110</strain>
    </source>
</reference>
<proteinExistence type="predicted"/>
<dbReference type="Proteomes" id="UP000183200">
    <property type="component" value="Unassembled WGS sequence"/>
</dbReference>
<evidence type="ECO:0000313" key="1">
    <source>
        <dbReference type="EMBL" id="SDN09704.1"/>
    </source>
</evidence>
<dbReference type="STRING" id="430522.BFS30_10180"/>
<accession>A0A1G9YKQ6</accession>
<dbReference type="RefSeq" id="WP_074609333.1">
    <property type="nucleotide sequence ID" value="NZ_FNGY01000006.1"/>
</dbReference>
<dbReference type="OrthoDB" id="753057at2"/>
<organism evidence="1 2">
    <name type="scientific">Pedobacter steynii</name>
    <dbReference type="NCBI Taxonomy" id="430522"/>
    <lineage>
        <taxon>Bacteria</taxon>
        <taxon>Pseudomonadati</taxon>
        <taxon>Bacteroidota</taxon>
        <taxon>Sphingobacteriia</taxon>
        <taxon>Sphingobacteriales</taxon>
        <taxon>Sphingobacteriaceae</taxon>
        <taxon>Pedobacter</taxon>
    </lineage>
</organism>
<keyword evidence="2" id="KW-1185">Reference proteome</keyword>